<dbReference type="PATRIC" id="fig|401562.3.peg.847"/>
<comment type="caution">
    <text evidence="1">The sequence shown here is derived from an EMBL/GenBank/DDBJ whole genome shotgun (WGS) entry which is preliminary data.</text>
</comment>
<dbReference type="InterPro" id="IPR011011">
    <property type="entry name" value="Znf_FYVE_PHD"/>
</dbReference>
<dbReference type="Proteomes" id="UP000078272">
    <property type="component" value="Unassembled WGS sequence"/>
</dbReference>
<proteinExistence type="predicted"/>
<reference evidence="1 2" key="1">
    <citation type="journal article" date="2016" name="Front. Microbiol.">
        <title>Genomic Resource of Rice Seed Associated Bacteria.</title>
        <authorList>
            <person name="Midha S."/>
            <person name="Bansal K."/>
            <person name="Sharma S."/>
            <person name="Kumar N."/>
            <person name="Patil P.P."/>
            <person name="Chaudhry V."/>
            <person name="Patil P.B."/>
        </authorList>
    </citation>
    <scope>NUCLEOTIDE SEQUENCE [LARGE SCALE GENOMIC DNA]</scope>
    <source>
        <strain evidence="1 2">NS226</strain>
    </source>
</reference>
<evidence type="ECO:0000313" key="2">
    <source>
        <dbReference type="Proteomes" id="UP000078272"/>
    </source>
</evidence>
<name>A0A175RAI3_9HYPH</name>
<organism evidence="1 2">
    <name type="scientific">Aureimonas ureilytica</name>
    <dbReference type="NCBI Taxonomy" id="401562"/>
    <lineage>
        <taxon>Bacteria</taxon>
        <taxon>Pseudomonadati</taxon>
        <taxon>Pseudomonadota</taxon>
        <taxon>Alphaproteobacteria</taxon>
        <taxon>Hyphomicrobiales</taxon>
        <taxon>Aurantimonadaceae</taxon>
        <taxon>Aureimonas</taxon>
    </lineage>
</organism>
<dbReference type="RefSeq" id="WP_058634460.1">
    <property type="nucleotide sequence ID" value="NZ_LDPZ01000015.1"/>
</dbReference>
<sequence>MVQAIRSFEEGLRKGLGLVIRCDPCNARTIYRCIDFQGFIAPGADIEALNWRCSGCRTRAAYVRYTLLGDWERESLAQWKAPGWMRPR</sequence>
<dbReference type="AlphaFoldDB" id="A0A175RAI3"/>
<dbReference type="EMBL" id="LDPZ01000015">
    <property type="protein sequence ID" value="KTQ96441.1"/>
    <property type="molecule type" value="Genomic_DNA"/>
</dbReference>
<protein>
    <submittedName>
        <fullName evidence="1">Uncharacterized protein</fullName>
    </submittedName>
</protein>
<accession>A0A175RAI3</accession>
<evidence type="ECO:0000313" key="1">
    <source>
        <dbReference type="EMBL" id="KTQ96441.1"/>
    </source>
</evidence>
<dbReference type="OrthoDB" id="7907532at2"/>
<gene>
    <name evidence="1" type="ORF">NS226_07610</name>
</gene>
<dbReference type="SUPFAM" id="SSF57903">
    <property type="entry name" value="FYVE/PHD zinc finger"/>
    <property type="match status" value="1"/>
</dbReference>